<dbReference type="GO" id="GO:0045892">
    <property type="term" value="P:negative regulation of DNA-templated transcription"/>
    <property type="evidence" value="ECO:0007669"/>
    <property type="project" value="InterPro"/>
</dbReference>
<dbReference type="EMBL" id="AE016825">
    <property type="protein sequence ID" value="AAQ60655.1"/>
    <property type="molecule type" value="Genomic_DNA"/>
</dbReference>
<dbReference type="AlphaFoldDB" id="Q7NTR7"/>
<evidence type="ECO:0008006" key="4">
    <source>
        <dbReference type="Google" id="ProtNLM"/>
    </source>
</evidence>
<dbReference type="Proteomes" id="UP000001424">
    <property type="component" value="Chromosome"/>
</dbReference>
<dbReference type="SUPFAM" id="SSF101498">
    <property type="entry name" value="Anti-sigma factor FlgM"/>
    <property type="match status" value="1"/>
</dbReference>
<evidence type="ECO:0000313" key="3">
    <source>
        <dbReference type="Proteomes" id="UP000001424"/>
    </source>
</evidence>
<dbReference type="InterPro" id="IPR007412">
    <property type="entry name" value="FlgM"/>
</dbReference>
<feature type="compositionally biased region" description="Low complexity" evidence="1">
    <location>
        <begin position="54"/>
        <end position="71"/>
    </location>
</feature>
<dbReference type="InterPro" id="IPR035890">
    <property type="entry name" value="Anti-sigma-28_factor_FlgM_sf"/>
</dbReference>
<dbReference type="RefSeq" id="WP_011136533.1">
    <property type="nucleotide sequence ID" value="NC_005085.1"/>
</dbReference>
<dbReference type="KEGG" id="cvi:CV_2986"/>
<evidence type="ECO:0000256" key="1">
    <source>
        <dbReference type="SAM" id="MobiDB-lite"/>
    </source>
</evidence>
<evidence type="ECO:0000313" key="2">
    <source>
        <dbReference type="EMBL" id="AAQ60655.1"/>
    </source>
</evidence>
<dbReference type="NCBIfam" id="TIGR03824">
    <property type="entry name" value="FlgM_jcvi"/>
    <property type="match status" value="1"/>
</dbReference>
<reference evidence="2 3" key="1">
    <citation type="journal article" date="2003" name="Proc. Natl. Acad. Sci. U.S.A.">
        <title>The complete genome sequence of Chromobacterium violaceum reveals remarkable and exploitable bacterial adaptability.</title>
        <authorList>
            <person name="Vasconcelos A.T.R."/>
            <person name="de Almeida D.F."/>
            <person name="Almeida F.C."/>
            <person name="de Almeida L.G.P."/>
            <person name="de Almeida R."/>
            <person name="Goncalves J.A.A."/>
            <person name="Andrade E.M."/>
            <person name="Antonio R.V."/>
            <person name="Araripe J."/>
            <person name="de Araujo M.F.F."/>
            <person name="Filho S.A."/>
            <person name="Azevedo V."/>
            <person name="Batista A.J."/>
            <person name="Bataus L.A.M."/>
            <person name="Batista J.S."/>
            <person name="Belo A."/>
            <person name="vander Berg C."/>
            <person name="Blamey J."/>
            <person name="Bogo M."/>
            <person name="Bonato S."/>
            <person name="Bordignon J."/>
            <person name="Brito C.A."/>
            <person name="Brocchi M."/>
            <person name="Burity H.A."/>
            <person name="Camargo A.A."/>
            <person name="Cardoso D.D.P."/>
            <person name="Carneiro N.P."/>
            <person name="Carraro D.M."/>
            <person name="Carvalho C.M.B."/>
            <person name="Cascardo J.C.M."/>
            <person name="Cavada B.S."/>
            <person name="Chueire L.M.O."/>
            <person name="Pasa T.B.C."/>
            <person name="Duran N."/>
            <person name="Fagundes N."/>
            <person name="Falcao C.L."/>
            <person name="Fantinatti F."/>
            <person name="Farias I.P."/>
            <person name="Felipe M.S.S."/>
            <person name="Ferrari L.P."/>
            <person name="Ferro J.A."/>
            <person name="Ferro M.I.T."/>
            <person name="Franco G.R."/>
            <person name="Freitas N.S.A."/>
            <person name="Furlan L.R."/>
            <person name="Gazzinelli R.T."/>
            <person name="Gomes E.A."/>
            <person name="Goncalves P.R."/>
            <person name="Grangeiro T.B."/>
            <person name="Grattapaglia D."/>
            <person name="Grisard E.C."/>
            <person name="Guimaraes C.T."/>
            <person name="Hanna E.S."/>
            <person name="Hungria M."/>
            <person name="Jardim S.N."/>
            <person name="Laurino J."/>
            <person name="Leoi L.C.T."/>
            <person name="Fassarella L."/>
            <person name="Lima A."/>
            <person name="Loureiro M.F."/>
            <person name="Lyra M.C.P."/>
            <person name="Macedo M."/>
            <person name="Madeira H.M.F."/>
            <person name="Manfio G.P."/>
            <person name="Maranhao A.Q."/>
            <person name="Martins W.S."/>
            <person name="di Mauro S.M.Z."/>
            <person name="de Medeiros S.R.B."/>
            <person name="Meissner R.D.V."/>
            <person name="Menck C.F.M."/>
            <person name="Moreira M.A.M."/>
            <person name="Nascimento F.F."/>
            <person name="Nicolas M.F."/>
            <person name="Oliveira J.G."/>
            <person name="Oliveira S.C."/>
            <person name="Paixao R.F.C."/>
            <person name="Parente J.A."/>
            <person name="Pedrosa F.O."/>
            <person name="Pena S.J.D."/>
            <person name="Perreira J.O."/>
            <person name="Perreira M."/>
            <person name="Pinto L.S.R.C."/>
            <person name="Pinto L.S."/>
            <person name="Porto J.I.R."/>
            <person name="Potrich D.P."/>
            <person name="Neto C.E.R."/>
            <person name="Reis A.M.M."/>
            <person name="Rigo L.U."/>
            <person name="Rondinelli E."/>
            <person name="dos Santos E.B.P."/>
            <person name="Santos F.R."/>
            <person name="Schneider M.P.C."/>
            <person name="Seuanez H.N."/>
            <person name="Silva A.M.R."/>
            <person name="da Silva A.L.C."/>
            <person name="Silva D.W."/>
            <person name="Silva R."/>
            <person name="Simoes I.C."/>
            <person name="Simon D."/>
            <person name="Soares C.M.A."/>
            <person name="Soares R.B.A."/>
            <person name="Souza E.M."/>
            <person name="Souza K.R.L."/>
            <person name="Souza R.C."/>
            <person name="Steffens M.B.R."/>
            <person name="Steindel M."/>
            <person name="Teixeira S.R."/>
            <person name="Urmenyi T."/>
            <person name="Vettore A."/>
            <person name="Wassem R."/>
            <person name="Zaha A."/>
            <person name="Simpson A.J.G."/>
        </authorList>
    </citation>
    <scope>NUCLEOTIDE SEQUENCE [LARGE SCALE GENOMIC DNA]</scope>
    <source>
        <strain evidence="3">ATCC 12472 / DSM 30191 / JCM 1249 / NBRC 12614 / NCIMB 9131 / NCTC 9757</strain>
    </source>
</reference>
<keyword evidence="3" id="KW-1185">Reference proteome</keyword>
<dbReference type="STRING" id="243365.CV_2986"/>
<name>Q7NTR7_CHRVO</name>
<organism evidence="2 3">
    <name type="scientific">Chromobacterium violaceum (strain ATCC 12472 / DSM 30191 / JCM 1249 / CCUG 213 / NBRC 12614 / NCIMB 9131 / NCTC 9757 / MK)</name>
    <dbReference type="NCBI Taxonomy" id="243365"/>
    <lineage>
        <taxon>Bacteria</taxon>
        <taxon>Pseudomonadati</taxon>
        <taxon>Pseudomonadota</taxon>
        <taxon>Betaproteobacteria</taxon>
        <taxon>Neisseriales</taxon>
        <taxon>Chromobacteriaceae</taxon>
        <taxon>Chromobacterium</taxon>
    </lineage>
</organism>
<gene>
    <name evidence="2" type="ordered locus">CV_2986</name>
</gene>
<proteinExistence type="predicted"/>
<feature type="region of interest" description="Disordered" evidence="1">
    <location>
        <begin position="47"/>
        <end position="71"/>
    </location>
</feature>
<protein>
    <recommendedName>
        <fullName evidence="4">Negative regulator of flagellin synthesis</fullName>
    </recommendedName>
</protein>
<accession>Q7NTR7</accession>
<dbReference type="eggNOG" id="ENOG5033I2M">
    <property type="taxonomic scope" value="Bacteria"/>
</dbReference>
<sequence length="123" mass="13004">MAPRGIGPRGFLRAWFKFGGLGSPCIGITPIQSVGRQMQISSLSTWRGEKAASKTETAAATDAAPRAASPSAVAEAPLAASLRAMPEVDQSRVDEIRAALVRGEVRFDAQRLAGLIEQYHGGR</sequence>
<dbReference type="HOGENOM" id="CLU_2011214_0_0_4"/>